<dbReference type="InterPro" id="IPR036259">
    <property type="entry name" value="MFS_trans_sf"/>
</dbReference>
<dbReference type="SUPFAM" id="SSF48264">
    <property type="entry name" value="Cytochrome P450"/>
    <property type="match status" value="1"/>
</dbReference>
<feature type="transmembrane region" description="Helical" evidence="8">
    <location>
        <begin position="827"/>
        <end position="848"/>
    </location>
</feature>
<keyword evidence="4" id="KW-0479">Metal-binding</keyword>
<dbReference type="CDD" id="cd17502">
    <property type="entry name" value="MFS_Azr1_MDR_like"/>
    <property type="match status" value="1"/>
</dbReference>
<gene>
    <name evidence="10" type="ORF">SLS63_008708</name>
</gene>
<name>A0ABR1P1Z7_DIAER</name>
<dbReference type="PANTHER" id="PTHR23501">
    <property type="entry name" value="MAJOR FACILITATOR SUPERFAMILY"/>
    <property type="match status" value="1"/>
</dbReference>
<dbReference type="PRINTS" id="PR00463">
    <property type="entry name" value="EP450I"/>
</dbReference>
<dbReference type="InterPro" id="IPR002401">
    <property type="entry name" value="Cyt_P450_E_grp-I"/>
</dbReference>
<organism evidence="10 11">
    <name type="scientific">Diaporthe eres</name>
    <name type="common">Phomopsis oblonga</name>
    <dbReference type="NCBI Taxonomy" id="83184"/>
    <lineage>
        <taxon>Eukaryota</taxon>
        <taxon>Fungi</taxon>
        <taxon>Dikarya</taxon>
        <taxon>Ascomycota</taxon>
        <taxon>Pezizomycotina</taxon>
        <taxon>Sordariomycetes</taxon>
        <taxon>Sordariomycetidae</taxon>
        <taxon>Diaporthales</taxon>
        <taxon>Diaporthaceae</taxon>
        <taxon>Diaporthe</taxon>
        <taxon>Diaporthe eres species complex</taxon>
    </lineage>
</organism>
<keyword evidence="3 8" id="KW-0812">Transmembrane</keyword>
<dbReference type="InterPro" id="IPR001128">
    <property type="entry name" value="Cyt_P450"/>
</dbReference>
<dbReference type="EMBL" id="JAKNSF020000057">
    <property type="protein sequence ID" value="KAK7724451.1"/>
    <property type="molecule type" value="Genomic_DNA"/>
</dbReference>
<dbReference type="Gene3D" id="1.20.1250.20">
    <property type="entry name" value="MFS general substrate transporter like domains"/>
    <property type="match status" value="1"/>
</dbReference>
<evidence type="ECO:0000256" key="4">
    <source>
        <dbReference type="ARBA" id="ARBA00022723"/>
    </source>
</evidence>
<feature type="transmembrane region" description="Helical" evidence="8">
    <location>
        <begin position="422"/>
        <end position="448"/>
    </location>
</feature>
<feature type="transmembrane region" description="Helical" evidence="8">
    <location>
        <begin position="644"/>
        <end position="665"/>
    </location>
</feature>
<evidence type="ECO:0000313" key="11">
    <source>
        <dbReference type="Proteomes" id="UP001430848"/>
    </source>
</evidence>
<dbReference type="InterPro" id="IPR011701">
    <property type="entry name" value="MFS"/>
</dbReference>
<evidence type="ECO:0000256" key="3">
    <source>
        <dbReference type="ARBA" id="ARBA00022692"/>
    </source>
</evidence>
<keyword evidence="11" id="KW-1185">Reference proteome</keyword>
<comment type="subcellular location">
    <subcellularLocation>
        <location evidence="1">Membrane</location>
        <topology evidence="1">Multi-pass membrane protein</topology>
    </subcellularLocation>
</comment>
<evidence type="ECO:0000313" key="10">
    <source>
        <dbReference type="EMBL" id="KAK7724451.1"/>
    </source>
</evidence>
<feature type="transmembrane region" description="Helical" evidence="8">
    <location>
        <begin position="685"/>
        <end position="703"/>
    </location>
</feature>
<dbReference type="Pfam" id="PF00067">
    <property type="entry name" value="p450"/>
    <property type="match status" value="1"/>
</dbReference>
<evidence type="ECO:0000256" key="2">
    <source>
        <dbReference type="ARBA" id="ARBA00022448"/>
    </source>
</evidence>
<evidence type="ECO:0000256" key="6">
    <source>
        <dbReference type="ARBA" id="ARBA00023004"/>
    </source>
</evidence>
<sequence>MKAHMARVLQCLEESAERGEIVQLHHVFKACTSDVIATYAFGQSFGFLERADLGRPYFEGVNLFFGMTHIFGHFTWFADLLQSLPAWAVNMFVPSLRELWSKQSWWLERVREIRNSPNPERIKSTIFEGILNSSLPEEDKTDARLAAESQLIVFAGEGTTAYTLTAAVYELLAHPRELAKLRAELIQAIPDEDEIPSFSQIDSLPYFNAVINEVVRIHPGVMNRQPRISPDLPLVYRNSDGIEYVLPPGTLTTMSPLSTHMNSNVFQNPYKFLPQRWIDNPKIARAFLGFSRGARSCLGYDLYRGQTGKTLELYDTERARDIDPNSDKIIPVPAKGSKGLRIYIPKKRQNRAVPYHSRPVALHSEMGRDNDRSADASLSFQTLRPFHARDGSMNDAVYLGSLVNNTQAERKPQIDYPGGANLFFIVAALVLSVFLSSLDITIVATAIPKITDEFRGLDKATWYGSAFFLTSGSFQAFWGKVYKYFPLKWTFITAIFFFELGSLLCGVAPNSDTLIIGRAIAGMGCAGMATGGYTIIALAVEPRKRPAYTGLIGLSYCFASVLGPLVGGAITQSTDLVGVALIMGALVAQSLAMQYGGQSYSWNSSMVVGLLVGFGLIIVAFFIWERYSGERAIMPLRLLSQRHIAAGSAFAFLFPGSYYLVIYWLPVYFQSVGGANPIMSGVYTLPLILTATIAVVSAGLFITKTGLATPVQVASAAVAVVGSGLLYTIDIGSGTGNWIGYQIIAAVGWGAGFQIPVIIFFLNAGGGLLLNSAQAAFVKTLLLRLPISAPGVDPGLVVRTGATEIRHAFPASQVPGILMAYMAGIKVAFAIALTACSLSFIVGFLGGWSRLDPEAVKNASAAA</sequence>
<dbReference type="Pfam" id="PF07690">
    <property type="entry name" value="MFS_1"/>
    <property type="match status" value="1"/>
</dbReference>
<dbReference type="SUPFAM" id="SSF103473">
    <property type="entry name" value="MFS general substrate transporter"/>
    <property type="match status" value="1"/>
</dbReference>
<dbReference type="Proteomes" id="UP001430848">
    <property type="component" value="Unassembled WGS sequence"/>
</dbReference>
<comment type="caution">
    <text evidence="10">The sequence shown here is derived from an EMBL/GenBank/DDBJ whole genome shotgun (WGS) entry which is preliminary data.</text>
</comment>
<evidence type="ECO:0000259" key="9">
    <source>
        <dbReference type="PROSITE" id="PS50850"/>
    </source>
</evidence>
<dbReference type="Gene3D" id="1.10.630.10">
    <property type="entry name" value="Cytochrome P450"/>
    <property type="match status" value="1"/>
</dbReference>
<keyword evidence="7 8" id="KW-0472">Membrane</keyword>
<evidence type="ECO:0000256" key="8">
    <source>
        <dbReference type="SAM" id="Phobius"/>
    </source>
</evidence>
<accession>A0ABR1P1Z7</accession>
<dbReference type="PROSITE" id="PS00086">
    <property type="entry name" value="CYTOCHROME_P450"/>
    <property type="match status" value="1"/>
</dbReference>
<feature type="transmembrane region" description="Helical" evidence="8">
    <location>
        <begin position="546"/>
        <end position="569"/>
    </location>
</feature>
<feature type="transmembrane region" description="Helical" evidence="8">
    <location>
        <begin position="741"/>
        <end position="762"/>
    </location>
</feature>
<proteinExistence type="predicted"/>
<keyword evidence="6" id="KW-0408">Iron</keyword>
<dbReference type="CDD" id="cd11062">
    <property type="entry name" value="CYP58-like"/>
    <property type="match status" value="1"/>
</dbReference>
<feature type="transmembrane region" description="Helical" evidence="8">
    <location>
        <begin position="460"/>
        <end position="477"/>
    </location>
</feature>
<feature type="transmembrane region" description="Helical" evidence="8">
    <location>
        <begin position="710"/>
        <end position="729"/>
    </location>
</feature>
<feature type="transmembrane region" description="Helical" evidence="8">
    <location>
        <begin position="489"/>
        <end position="508"/>
    </location>
</feature>
<feature type="transmembrane region" description="Helical" evidence="8">
    <location>
        <begin position="520"/>
        <end position="540"/>
    </location>
</feature>
<evidence type="ECO:0000256" key="5">
    <source>
        <dbReference type="ARBA" id="ARBA00022989"/>
    </source>
</evidence>
<dbReference type="PRINTS" id="PR00385">
    <property type="entry name" value="P450"/>
</dbReference>
<reference evidence="10 11" key="1">
    <citation type="submission" date="2024-02" db="EMBL/GenBank/DDBJ databases">
        <title>De novo assembly and annotation of 12 fungi associated with fruit tree decline syndrome in Ontario, Canada.</title>
        <authorList>
            <person name="Sulman M."/>
            <person name="Ellouze W."/>
            <person name="Ilyukhin E."/>
        </authorList>
    </citation>
    <scope>NUCLEOTIDE SEQUENCE [LARGE SCALE GENOMIC DNA]</scope>
    <source>
        <strain evidence="10 11">M169</strain>
    </source>
</reference>
<dbReference type="InterPro" id="IPR020846">
    <property type="entry name" value="MFS_dom"/>
</dbReference>
<feature type="transmembrane region" description="Helical" evidence="8">
    <location>
        <begin position="602"/>
        <end position="624"/>
    </location>
</feature>
<keyword evidence="2" id="KW-0813">Transport</keyword>
<feature type="domain" description="Major facilitator superfamily (MFS) profile" evidence="9">
    <location>
        <begin position="425"/>
        <end position="863"/>
    </location>
</feature>
<dbReference type="InterPro" id="IPR036396">
    <property type="entry name" value="Cyt_P450_sf"/>
</dbReference>
<keyword evidence="5 8" id="KW-1133">Transmembrane helix</keyword>
<evidence type="ECO:0000256" key="1">
    <source>
        <dbReference type="ARBA" id="ARBA00004141"/>
    </source>
</evidence>
<dbReference type="InterPro" id="IPR017972">
    <property type="entry name" value="Cyt_P450_CS"/>
</dbReference>
<feature type="transmembrane region" description="Helical" evidence="8">
    <location>
        <begin position="576"/>
        <end position="596"/>
    </location>
</feature>
<dbReference type="PROSITE" id="PS50850">
    <property type="entry name" value="MFS"/>
    <property type="match status" value="1"/>
</dbReference>
<evidence type="ECO:0000256" key="7">
    <source>
        <dbReference type="ARBA" id="ARBA00023136"/>
    </source>
</evidence>
<protein>
    <recommendedName>
        <fullName evidence="9">Major facilitator superfamily (MFS) profile domain-containing protein</fullName>
    </recommendedName>
</protein>
<dbReference type="PANTHER" id="PTHR23501:SF177">
    <property type="entry name" value="MAJOR FACILITATOR SUPERFAMILY (MFS) PROFILE DOMAIN-CONTAINING PROTEIN-RELATED"/>
    <property type="match status" value="1"/>
</dbReference>